<dbReference type="OrthoDB" id="291265at2157"/>
<feature type="region of interest" description="Disordered" evidence="1">
    <location>
        <begin position="1"/>
        <end position="65"/>
    </location>
</feature>
<keyword evidence="3" id="KW-1185">Reference proteome</keyword>
<accession>A0A2I8VJ42</accession>
<evidence type="ECO:0000313" key="2">
    <source>
        <dbReference type="EMBL" id="AUV81914.1"/>
    </source>
</evidence>
<gene>
    <name evidence="2" type="ORF">C2R22_09845</name>
</gene>
<dbReference type="InterPro" id="IPR058315">
    <property type="entry name" value="DUF8002"/>
</dbReference>
<dbReference type="GeneID" id="35592394"/>
<dbReference type="AlphaFoldDB" id="A0A2I8VJ42"/>
<dbReference type="RefSeq" id="WP_103425603.1">
    <property type="nucleotide sequence ID" value="NZ_CP026309.1"/>
</dbReference>
<name>A0A2I8VJ42_9EURY</name>
<protein>
    <submittedName>
        <fullName evidence="2">Uncharacterized protein</fullName>
    </submittedName>
</protein>
<proteinExistence type="predicted"/>
<feature type="compositionally biased region" description="Acidic residues" evidence="1">
    <location>
        <begin position="9"/>
        <end position="37"/>
    </location>
</feature>
<dbReference type="KEGG" id="srub:C2R22_09845"/>
<dbReference type="Pfam" id="PF26009">
    <property type="entry name" value="DUF8002"/>
    <property type="match status" value="1"/>
</dbReference>
<organism evidence="2 3">
    <name type="scientific">Salinigranum rubrum</name>
    <dbReference type="NCBI Taxonomy" id="755307"/>
    <lineage>
        <taxon>Archaea</taxon>
        <taxon>Methanobacteriati</taxon>
        <taxon>Methanobacteriota</taxon>
        <taxon>Stenosarchaea group</taxon>
        <taxon>Halobacteria</taxon>
        <taxon>Halobacteriales</taxon>
        <taxon>Haloferacaceae</taxon>
        <taxon>Salinigranum</taxon>
    </lineage>
</organism>
<sequence>MTLERADDANDGTDSDTDAEDTDAVDAESVGVDDADDDPHGEIENTTPPAHEAEREGDNGDETVPTVELDLYDLSVRVSGQSTDDLDAVGDAARDMMDYLVDRAKELEDSPDDRGLS</sequence>
<dbReference type="Proteomes" id="UP000236584">
    <property type="component" value="Chromosome"/>
</dbReference>
<dbReference type="EMBL" id="CP026309">
    <property type="protein sequence ID" value="AUV81914.1"/>
    <property type="molecule type" value="Genomic_DNA"/>
</dbReference>
<evidence type="ECO:0000256" key="1">
    <source>
        <dbReference type="SAM" id="MobiDB-lite"/>
    </source>
</evidence>
<evidence type="ECO:0000313" key="3">
    <source>
        <dbReference type="Proteomes" id="UP000236584"/>
    </source>
</evidence>
<reference evidence="2 3" key="1">
    <citation type="submission" date="2018-01" db="EMBL/GenBank/DDBJ databases">
        <title>Complete genome sequence of Salinigranum rubrum GX10T, an extremely halophilic archaeon isolated from a marine solar saltern.</title>
        <authorList>
            <person name="Han S."/>
        </authorList>
    </citation>
    <scope>NUCLEOTIDE SEQUENCE [LARGE SCALE GENOMIC DNA]</scope>
    <source>
        <strain evidence="2 3">GX10</strain>
    </source>
</reference>